<dbReference type="Proteomes" id="UP001589748">
    <property type="component" value="Unassembled WGS sequence"/>
</dbReference>
<comment type="caution">
    <text evidence="1">The sequence shown here is derived from an EMBL/GenBank/DDBJ whole genome shotgun (WGS) entry which is preliminary data.</text>
</comment>
<evidence type="ECO:0000313" key="2">
    <source>
        <dbReference type="Proteomes" id="UP001589748"/>
    </source>
</evidence>
<reference evidence="1 2" key="1">
    <citation type="submission" date="2024-09" db="EMBL/GenBank/DDBJ databases">
        <authorList>
            <person name="Sun Q."/>
            <person name="Mori K."/>
        </authorList>
    </citation>
    <scope>NUCLEOTIDE SEQUENCE [LARGE SCALE GENOMIC DNA]</scope>
    <source>
        <strain evidence="1 2">TISTR 1856</strain>
    </source>
</reference>
<dbReference type="RefSeq" id="WP_380139950.1">
    <property type="nucleotide sequence ID" value="NZ_JBHLUI010000012.1"/>
</dbReference>
<sequence length="76" mass="8428">MTLRLWEWSSEPGRNSGPDARYGYLGAKQRSTEARAGLTLMGARLYNPMTARFLTTDPAKGGNANAYVYPKTQSTR</sequence>
<gene>
    <name evidence="1" type="ORF">ACFFVI_02180</name>
</gene>
<protein>
    <submittedName>
        <fullName evidence="1">RHS repeat-associated core domain-containing protein</fullName>
    </submittedName>
</protein>
<proteinExistence type="predicted"/>
<dbReference type="EMBL" id="JBHMDM010000001">
    <property type="protein sequence ID" value="MFB9375766.1"/>
    <property type="molecule type" value="Genomic_DNA"/>
</dbReference>
<accession>A0ABV5LP06</accession>
<name>A0ABV5LP06_9ACTN</name>
<keyword evidence="2" id="KW-1185">Reference proteome</keyword>
<dbReference type="NCBIfam" id="TIGR03696">
    <property type="entry name" value="Rhs_assc_core"/>
    <property type="match status" value="1"/>
</dbReference>
<evidence type="ECO:0000313" key="1">
    <source>
        <dbReference type="EMBL" id="MFB9375766.1"/>
    </source>
</evidence>
<dbReference type="Gene3D" id="2.180.10.10">
    <property type="entry name" value="RHS repeat-associated core"/>
    <property type="match status" value="1"/>
</dbReference>
<dbReference type="InterPro" id="IPR022385">
    <property type="entry name" value="Rhs_assc_core"/>
</dbReference>
<organism evidence="1 2">
    <name type="scientific">Kineococcus gynurae</name>
    <dbReference type="NCBI Taxonomy" id="452979"/>
    <lineage>
        <taxon>Bacteria</taxon>
        <taxon>Bacillati</taxon>
        <taxon>Actinomycetota</taxon>
        <taxon>Actinomycetes</taxon>
        <taxon>Kineosporiales</taxon>
        <taxon>Kineosporiaceae</taxon>
        <taxon>Kineococcus</taxon>
    </lineage>
</organism>